<comment type="caution">
    <text evidence="5">The sequence shown here is derived from an EMBL/GenBank/DDBJ whole genome shotgun (WGS) entry which is preliminary data.</text>
</comment>
<dbReference type="InterPro" id="IPR015422">
    <property type="entry name" value="PyrdxlP-dep_Trfase_small"/>
</dbReference>
<dbReference type="GO" id="GO:0030170">
    <property type="term" value="F:pyridoxal phosphate binding"/>
    <property type="evidence" value="ECO:0007669"/>
    <property type="project" value="InterPro"/>
</dbReference>
<proteinExistence type="predicted"/>
<protein>
    <recommendedName>
        <fullName evidence="4">Aminotransferase class I/classII large domain-containing protein</fullName>
    </recommendedName>
</protein>
<dbReference type="SUPFAM" id="SSF53383">
    <property type="entry name" value="PLP-dependent transferases"/>
    <property type="match status" value="1"/>
</dbReference>
<dbReference type="EMBL" id="BART01000174">
    <property type="protein sequence ID" value="GAG66642.1"/>
    <property type="molecule type" value="Genomic_DNA"/>
</dbReference>
<dbReference type="CDD" id="cd00609">
    <property type="entry name" value="AAT_like"/>
    <property type="match status" value="1"/>
</dbReference>
<dbReference type="Gene3D" id="3.40.640.10">
    <property type="entry name" value="Type I PLP-dependent aspartate aminotransferase-like (Major domain)"/>
    <property type="match status" value="1"/>
</dbReference>
<name>X1A9A8_9ZZZZ</name>
<feature type="domain" description="Aminotransferase class I/classII large" evidence="4">
    <location>
        <begin position="33"/>
        <end position="383"/>
    </location>
</feature>
<accession>X1A9A8</accession>
<dbReference type="NCBIfam" id="NF006756">
    <property type="entry name" value="PRK09276.1"/>
    <property type="match status" value="1"/>
</dbReference>
<comment type="cofactor">
    <cofactor evidence="1">
        <name>pyridoxal 5'-phosphate</name>
        <dbReference type="ChEBI" id="CHEBI:597326"/>
    </cofactor>
</comment>
<dbReference type="AlphaFoldDB" id="X1A9A8"/>
<sequence length="387" mass="43636">MQFEESERLKILPPYLFAEIDKIINRKKEEGLDVISLGIGDPDIPTSNDIVEVLCREANNPENHRYPSSYGLKVFNKAVSRFYYKRFNVTLNPDREVIPLIGSKEGIASVAYTFINPGDYTIVTSPSYLVYKISTIFAGGIPYTIPLEEKNNFLFNVNEISPEIAHKAKILYINYPNNPTSAICDINFFEKIVDFAEKNKIIICHDNAYSDTYCGNNKPISFLNAGGAKNVGIELNSLSKTFNMTGWRIGYVVGNEEIIESLGKYKTNVDSGVFNAIQYAAAGALENYRKHTEHNNKIYNKRREMVKKALDDIGIDYYNSNATIYVWAKVPQGNTSESFSKMILDRANVVITPGSAFGEYGEGYIRISLTIADNRLEEALNRIRNVL</sequence>
<reference evidence="5" key="1">
    <citation type="journal article" date="2014" name="Front. Microbiol.">
        <title>High frequency of phylogenetically diverse reductive dehalogenase-homologous genes in deep subseafloor sedimentary metagenomes.</title>
        <authorList>
            <person name="Kawai M."/>
            <person name="Futagami T."/>
            <person name="Toyoda A."/>
            <person name="Takaki Y."/>
            <person name="Nishi S."/>
            <person name="Hori S."/>
            <person name="Arai W."/>
            <person name="Tsubouchi T."/>
            <person name="Morono Y."/>
            <person name="Uchiyama I."/>
            <person name="Ito T."/>
            <person name="Fujiyama A."/>
            <person name="Inagaki F."/>
            <person name="Takami H."/>
        </authorList>
    </citation>
    <scope>NUCLEOTIDE SEQUENCE</scope>
    <source>
        <strain evidence="5">Expedition CK06-06</strain>
    </source>
</reference>
<dbReference type="InterPro" id="IPR050881">
    <property type="entry name" value="LL-DAP_aminotransferase"/>
</dbReference>
<evidence type="ECO:0000259" key="4">
    <source>
        <dbReference type="Pfam" id="PF00155"/>
    </source>
</evidence>
<keyword evidence="3" id="KW-0808">Transferase</keyword>
<dbReference type="PANTHER" id="PTHR42832:SF3">
    <property type="entry name" value="L-GLUTAMINE--4-(METHYLSULFANYL)-2-OXOBUTANOATE AMINOTRANSFERASE"/>
    <property type="match status" value="1"/>
</dbReference>
<dbReference type="Gene3D" id="3.90.1150.10">
    <property type="entry name" value="Aspartate Aminotransferase, domain 1"/>
    <property type="match status" value="1"/>
</dbReference>
<dbReference type="PROSITE" id="PS00105">
    <property type="entry name" value="AA_TRANSFER_CLASS_1"/>
    <property type="match status" value="1"/>
</dbReference>
<evidence type="ECO:0000256" key="2">
    <source>
        <dbReference type="ARBA" id="ARBA00022576"/>
    </source>
</evidence>
<dbReference type="InterPro" id="IPR004839">
    <property type="entry name" value="Aminotransferase_I/II_large"/>
</dbReference>
<evidence type="ECO:0000256" key="3">
    <source>
        <dbReference type="ARBA" id="ARBA00022679"/>
    </source>
</evidence>
<evidence type="ECO:0000256" key="1">
    <source>
        <dbReference type="ARBA" id="ARBA00001933"/>
    </source>
</evidence>
<dbReference type="InterPro" id="IPR015421">
    <property type="entry name" value="PyrdxlP-dep_Trfase_major"/>
</dbReference>
<dbReference type="GO" id="GO:0008483">
    <property type="term" value="F:transaminase activity"/>
    <property type="evidence" value="ECO:0007669"/>
    <property type="project" value="UniProtKB-KW"/>
</dbReference>
<dbReference type="Pfam" id="PF00155">
    <property type="entry name" value="Aminotran_1_2"/>
    <property type="match status" value="1"/>
</dbReference>
<gene>
    <name evidence="5" type="ORF">S01H4_01052</name>
</gene>
<organism evidence="5">
    <name type="scientific">marine sediment metagenome</name>
    <dbReference type="NCBI Taxonomy" id="412755"/>
    <lineage>
        <taxon>unclassified sequences</taxon>
        <taxon>metagenomes</taxon>
        <taxon>ecological metagenomes</taxon>
    </lineage>
</organism>
<keyword evidence="2" id="KW-0032">Aminotransferase</keyword>
<evidence type="ECO:0000313" key="5">
    <source>
        <dbReference type="EMBL" id="GAG66642.1"/>
    </source>
</evidence>
<dbReference type="InterPro" id="IPR015424">
    <property type="entry name" value="PyrdxlP-dep_Trfase"/>
</dbReference>
<dbReference type="InterPro" id="IPR004838">
    <property type="entry name" value="NHTrfase_class1_PyrdxlP-BS"/>
</dbReference>
<dbReference type="PANTHER" id="PTHR42832">
    <property type="entry name" value="AMINO ACID AMINOTRANSFERASE"/>
    <property type="match status" value="1"/>
</dbReference>